<keyword evidence="5" id="KW-0507">mRNA processing</keyword>
<evidence type="ECO:0000256" key="11">
    <source>
        <dbReference type="ARBA" id="ARBA00058260"/>
    </source>
</evidence>
<dbReference type="PROSITE" id="PS52002">
    <property type="entry name" value="SM"/>
    <property type="match status" value="1"/>
</dbReference>
<name>A0A6A2WNE4_HIBSY</name>
<comment type="caution">
    <text evidence="18">The sequence shown here is derived from an EMBL/GenBank/DDBJ whole genome shotgun (WGS) entry which is preliminary data.</text>
</comment>
<dbReference type="GO" id="GO:0000956">
    <property type="term" value="P:nuclear-transcribed mRNA catabolic process"/>
    <property type="evidence" value="ECO:0007669"/>
    <property type="project" value="InterPro"/>
</dbReference>
<dbReference type="InterPro" id="IPR022684">
    <property type="entry name" value="Calpain_cysteine_protease"/>
</dbReference>
<feature type="region of interest" description="Disordered" evidence="15">
    <location>
        <begin position="1088"/>
        <end position="1110"/>
    </location>
</feature>
<evidence type="ECO:0000256" key="1">
    <source>
        <dbReference type="ARBA" id="ARBA00004201"/>
    </source>
</evidence>
<feature type="domain" description="Calpain catalytic" evidence="16">
    <location>
        <begin position="432"/>
        <end position="606"/>
    </location>
</feature>
<dbReference type="PANTHER" id="PTHR10183:SF379">
    <property type="entry name" value="CALPAIN-5"/>
    <property type="match status" value="1"/>
</dbReference>
<evidence type="ECO:0000256" key="7">
    <source>
        <dbReference type="ARBA" id="ARBA00022801"/>
    </source>
</evidence>
<feature type="active site" evidence="12">
    <location>
        <position position="566"/>
    </location>
</feature>
<reference evidence="18" key="1">
    <citation type="submission" date="2019-09" db="EMBL/GenBank/DDBJ databases">
        <title>Draft genome information of white flower Hibiscus syriacus.</title>
        <authorList>
            <person name="Kim Y.-M."/>
        </authorList>
    </citation>
    <scope>NUCLEOTIDE SEQUENCE [LARGE SCALE GENOMIC DNA]</scope>
    <source>
        <strain evidence="18">YM2019G1</strain>
    </source>
</reference>
<dbReference type="CDD" id="cd01728">
    <property type="entry name" value="LSm1"/>
    <property type="match status" value="1"/>
</dbReference>
<evidence type="ECO:0000259" key="17">
    <source>
        <dbReference type="PROSITE" id="PS52002"/>
    </source>
</evidence>
<dbReference type="GO" id="GO:0006013">
    <property type="term" value="P:mannose metabolic process"/>
    <property type="evidence" value="ECO:0007669"/>
    <property type="project" value="InterPro"/>
</dbReference>
<sequence>MSWAGPEDIYLSTSLASYLDRKLLVLLRDGRKLMGILRSFDQFANAVLEGACERVIVGDLYCDIPLGLYVIRGENVVLIGELDLEREELPPHMTRVSVAEIRRVFTMMLSINSDVFNFLLWSEKKKNGKERRIWEWMSEERNWEWTSKGRNWEWMRKESTDLSAIKKQIEDLKKTVLQANEETNPPKWWEAQDKRISSLESRMTTTQSYMEQILGILTGRTKEQVQNSPGIEQMLHMAIEDTNDRYQVFDKLPKPKVDVPVQQSYLWYSSSSGDSDSQVTRLYKDREQPVAGNYYPINLGIYMVDKKFELSVLVDRATGGSSIKDGEMELMFHGRMIVDDSKGVGEVLTKVSLREPQARLLLMGINLKDALIEVKKIIGKGSGFVAVEIPFTFPAKCILEISWEEARQLGHNILILGHTMVMNTLQGEWVSVVDDWIPCESPGELAFATNKKANELWVSILEKVYAKLHGSYEALEGGLVQDALVDLTGGAGEEIDMRSSEAQLDLASGRLWSQLLRFKQEGFLLGDGSPSSSDVKVFSSGIVQGHAYSLLQVREVDGYKLIQIRNPWANEVEWNGPWSDSSSEWTDRMRHKLKHVPQSNGDYNLWQQNSQLRLRETSPDASYPIHVFITLTQGVSILEFLNEKISKLLSGDDTKAVQKIVISIGHMCVKETSASNMKIALDLIFSLCRSKVEDILIAAGEALSFLWGGVPVTSDVILKTNFSSLSMSSNFLLGDTSMKKNLVDALVTTLTGSGKRKRAIKLVTWRYFKRSLLVKALVEGNLALTRSFRGVAFEFSEIAKQAGDALQPHLRVLIPRLVRYQYDPDKNVQDAMAHLWKALVVDPKRAIDKNLEIIFDDLLIQCGSRLWCSREELGLALADIIQSRKFDQVGKYLKKIWVVAFRAMDDIKETYQERTMGVVSFNYKKEKPWAVYGSLHSQTQGKHESKVKGMGCEGTKQMEIYRNLKVGGRVYLKFQSYHQTSLALRKGLKLAARFYGSIGIDKRREREHNQIPWMKLELEKVTVKKKRQGEEDLGMDERGEKLGMDAQGLGIGKCKLGIEAREGHMINLPDELEQAEWIQEELEQSESEGQYLQKKGRDKHRKQKARQQISKVSTSFMEEVGVVDVLCRLEDPPSPSQHPVIVTFVNNASDKA</sequence>
<dbReference type="SUPFAM" id="SSF74650">
    <property type="entry name" value="Galactose mutarotase-like"/>
    <property type="match status" value="1"/>
</dbReference>
<dbReference type="FunFam" id="2.30.30.100:FF:000029">
    <property type="entry name" value="U6 snRNA-associated Sm-like protein LSm1"/>
    <property type="match status" value="1"/>
</dbReference>
<evidence type="ECO:0000256" key="9">
    <source>
        <dbReference type="ARBA" id="ARBA00022884"/>
    </source>
</evidence>
<accession>A0A6A2WNE4</accession>
<dbReference type="SMART" id="SM00651">
    <property type="entry name" value="Sm"/>
    <property type="match status" value="1"/>
</dbReference>
<evidence type="ECO:0000256" key="8">
    <source>
        <dbReference type="ARBA" id="ARBA00022807"/>
    </source>
</evidence>
<evidence type="ECO:0000256" key="4">
    <source>
        <dbReference type="ARBA" id="ARBA00022490"/>
    </source>
</evidence>
<dbReference type="SMART" id="SM00230">
    <property type="entry name" value="CysPc"/>
    <property type="match status" value="1"/>
</dbReference>
<evidence type="ECO:0000256" key="3">
    <source>
        <dbReference type="ARBA" id="ARBA00007623"/>
    </source>
</evidence>
<dbReference type="InterPro" id="IPR010920">
    <property type="entry name" value="LSM_dom_sf"/>
</dbReference>
<dbReference type="InterPro" id="IPR001163">
    <property type="entry name" value="Sm_dom_euk/arc"/>
</dbReference>
<evidence type="ECO:0000256" key="2">
    <source>
        <dbReference type="ARBA" id="ARBA00006850"/>
    </source>
</evidence>
<comment type="subcellular location">
    <subcellularLocation>
        <location evidence="1">Cytoplasm</location>
        <location evidence="1">P-body</location>
    </subcellularLocation>
</comment>
<dbReference type="Gene3D" id="2.30.30.100">
    <property type="match status" value="1"/>
</dbReference>
<comment type="caution">
    <text evidence="13">Lacks conserved residue(s) required for the propagation of feature annotation.</text>
</comment>
<dbReference type="Proteomes" id="UP000436088">
    <property type="component" value="Unassembled WGS sequence"/>
</dbReference>
<dbReference type="GO" id="GO:0042538">
    <property type="term" value="P:hyperosmotic salinity response"/>
    <property type="evidence" value="ECO:0007669"/>
    <property type="project" value="UniProtKB-ARBA"/>
</dbReference>
<dbReference type="Gene3D" id="1.25.10.10">
    <property type="entry name" value="Leucine-rich Repeat Variant"/>
    <property type="match status" value="1"/>
</dbReference>
<dbReference type="InterPro" id="IPR001300">
    <property type="entry name" value="Peptidase_C2_calpain_cat"/>
</dbReference>
<dbReference type="PRINTS" id="PR00704">
    <property type="entry name" value="CALPAIN"/>
</dbReference>
<evidence type="ECO:0000256" key="14">
    <source>
        <dbReference type="SAM" id="Coils"/>
    </source>
</evidence>
<keyword evidence="19" id="KW-1185">Reference proteome</keyword>
<keyword evidence="9" id="KW-0694">RNA-binding</keyword>
<keyword evidence="6" id="KW-0645">Protease</keyword>
<evidence type="ECO:0000256" key="13">
    <source>
        <dbReference type="PROSITE-ProRule" id="PRU00239"/>
    </source>
</evidence>
<keyword evidence="10" id="KW-0687">Ribonucleoprotein</keyword>
<dbReference type="EMBL" id="VEPZ02001781">
    <property type="protein sequence ID" value="KAE8655380.1"/>
    <property type="molecule type" value="Genomic_DNA"/>
</dbReference>
<organism evidence="18 19">
    <name type="scientific">Hibiscus syriacus</name>
    <name type="common">Rose of Sharon</name>
    <dbReference type="NCBI Taxonomy" id="106335"/>
    <lineage>
        <taxon>Eukaryota</taxon>
        <taxon>Viridiplantae</taxon>
        <taxon>Streptophyta</taxon>
        <taxon>Embryophyta</taxon>
        <taxon>Tracheophyta</taxon>
        <taxon>Spermatophyta</taxon>
        <taxon>Magnoliopsida</taxon>
        <taxon>eudicotyledons</taxon>
        <taxon>Gunneridae</taxon>
        <taxon>Pentapetalae</taxon>
        <taxon>rosids</taxon>
        <taxon>malvids</taxon>
        <taxon>Malvales</taxon>
        <taxon>Malvaceae</taxon>
        <taxon>Malvoideae</taxon>
        <taxon>Hibiscus</taxon>
    </lineage>
</organism>
<evidence type="ECO:0000313" key="18">
    <source>
        <dbReference type="EMBL" id="KAE8655380.1"/>
    </source>
</evidence>
<dbReference type="AlphaFoldDB" id="A0A6A2WNE4"/>
<evidence type="ECO:0000256" key="15">
    <source>
        <dbReference type="SAM" id="MobiDB-lite"/>
    </source>
</evidence>
<dbReference type="GO" id="GO:0004559">
    <property type="term" value="F:alpha-mannosidase activity"/>
    <property type="evidence" value="ECO:0007669"/>
    <property type="project" value="InterPro"/>
</dbReference>
<dbReference type="Pfam" id="PF07748">
    <property type="entry name" value="Glyco_hydro_38C"/>
    <property type="match status" value="1"/>
</dbReference>
<evidence type="ECO:0000256" key="12">
    <source>
        <dbReference type="PIRSR" id="PIRSR622684-1"/>
    </source>
</evidence>
<dbReference type="InterPro" id="IPR047575">
    <property type="entry name" value="Sm"/>
</dbReference>
<dbReference type="InterPro" id="IPR011682">
    <property type="entry name" value="Glyco_hydro_38_C"/>
</dbReference>
<dbReference type="PROSITE" id="PS50203">
    <property type="entry name" value="CALPAIN_CAT"/>
    <property type="match status" value="1"/>
</dbReference>
<dbReference type="InterPro" id="IPR034104">
    <property type="entry name" value="Lsm1"/>
</dbReference>
<evidence type="ECO:0000259" key="16">
    <source>
        <dbReference type="PROSITE" id="PS50203"/>
    </source>
</evidence>
<dbReference type="Pfam" id="PF01423">
    <property type="entry name" value="LSM"/>
    <property type="match status" value="1"/>
</dbReference>
<dbReference type="GO" id="GO:0030246">
    <property type="term" value="F:carbohydrate binding"/>
    <property type="evidence" value="ECO:0007669"/>
    <property type="project" value="InterPro"/>
</dbReference>
<keyword evidence="14" id="KW-0175">Coiled coil</keyword>
<dbReference type="GO" id="GO:0003723">
    <property type="term" value="F:RNA binding"/>
    <property type="evidence" value="ECO:0007669"/>
    <property type="project" value="UniProtKB-KW"/>
</dbReference>
<dbReference type="GO" id="GO:0009631">
    <property type="term" value="P:cold acclimation"/>
    <property type="evidence" value="ECO:0007669"/>
    <property type="project" value="UniProtKB-ARBA"/>
</dbReference>
<dbReference type="GO" id="GO:0006397">
    <property type="term" value="P:mRNA processing"/>
    <property type="evidence" value="ECO:0007669"/>
    <property type="project" value="UniProtKB-KW"/>
</dbReference>
<dbReference type="Gene3D" id="2.70.98.30">
    <property type="entry name" value="Golgi alpha-mannosidase II, domain 4"/>
    <property type="match status" value="1"/>
</dbReference>
<dbReference type="InterPro" id="IPR011989">
    <property type="entry name" value="ARM-like"/>
</dbReference>
<feature type="active site" evidence="12">
    <location>
        <position position="546"/>
    </location>
</feature>
<evidence type="ECO:0000256" key="10">
    <source>
        <dbReference type="ARBA" id="ARBA00023274"/>
    </source>
</evidence>
<evidence type="ECO:0000256" key="6">
    <source>
        <dbReference type="ARBA" id="ARBA00022670"/>
    </source>
</evidence>
<dbReference type="GO" id="GO:0006508">
    <property type="term" value="P:proteolysis"/>
    <property type="evidence" value="ECO:0007669"/>
    <property type="project" value="UniProtKB-KW"/>
</dbReference>
<dbReference type="InterPro" id="IPR011013">
    <property type="entry name" value="Gal_mutarotase_sf_dom"/>
</dbReference>
<gene>
    <name evidence="18" type="ORF">F3Y22_tig00117032pilonHSYRG00254</name>
</gene>
<dbReference type="SUPFAM" id="SSF54001">
    <property type="entry name" value="Cysteine proteinases"/>
    <property type="match status" value="1"/>
</dbReference>
<comment type="similarity">
    <text evidence="2">Belongs to the snRNP Sm proteins family.</text>
</comment>
<dbReference type="GO" id="GO:1990904">
    <property type="term" value="C:ribonucleoprotein complex"/>
    <property type="evidence" value="ECO:0007669"/>
    <property type="project" value="UniProtKB-KW"/>
</dbReference>
<comment type="function">
    <text evidence="11">Component of the cytoplasmic LSM1-LSM7 complex which is involved in mRNA degradation by promoting decapping and leading to accurate 5'-3' mRNA decay. LSM1A and LSM1B are essential for the formation of the cytoplasmic LSM1-LSM7 complex which regulates developmental gene expression by the decapping of specific development-related transcripts. Required for P-body formation during heat stress.</text>
</comment>
<dbReference type="Pfam" id="PF00648">
    <property type="entry name" value="Peptidase_C2"/>
    <property type="match status" value="1"/>
</dbReference>
<proteinExistence type="inferred from homology"/>
<evidence type="ECO:0000256" key="5">
    <source>
        <dbReference type="ARBA" id="ARBA00022664"/>
    </source>
</evidence>
<dbReference type="InterPro" id="IPR038765">
    <property type="entry name" value="Papain-like_cys_pep_sf"/>
</dbReference>
<dbReference type="SUPFAM" id="SSF50182">
    <property type="entry name" value="Sm-like ribonucleoproteins"/>
    <property type="match status" value="1"/>
</dbReference>
<feature type="domain" description="Sm" evidence="17">
    <location>
        <begin position="10"/>
        <end position="85"/>
    </location>
</feature>
<protein>
    <submittedName>
        <fullName evidence="18">Uncharacterized protein</fullName>
    </submittedName>
</protein>
<dbReference type="PANTHER" id="PTHR10183">
    <property type="entry name" value="CALPAIN"/>
    <property type="match status" value="1"/>
</dbReference>
<dbReference type="SUPFAM" id="SSF48371">
    <property type="entry name" value="ARM repeat"/>
    <property type="match status" value="1"/>
</dbReference>
<keyword evidence="7" id="KW-0378">Hydrolase</keyword>
<feature type="coiled-coil region" evidence="14">
    <location>
        <begin position="155"/>
        <end position="182"/>
    </location>
</feature>
<dbReference type="GO" id="GO:0000932">
    <property type="term" value="C:P-body"/>
    <property type="evidence" value="ECO:0007669"/>
    <property type="project" value="UniProtKB-SubCell"/>
</dbReference>
<keyword evidence="4" id="KW-0963">Cytoplasm</keyword>
<keyword evidence="8" id="KW-0788">Thiol protease</keyword>
<dbReference type="Gene3D" id="3.90.70.10">
    <property type="entry name" value="Cysteine proteinases"/>
    <property type="match status" value="1"/>
</dbReference>
<evidence type="ECO:0000313" key="19">
    <source>
        <dbReference type="Proteomes" id="UP000436088"/>
    </source>
</evidence>
<comment type="similarity">
    <text evidence="3">Belongs to the peptidase C2 family.</text>
</comment>
<dbReference type="InterPro" id="IPR016024">
    <property type="entry name" value="ARM-type_fold"/>
</dbReference>
<dbReference type="GO" id="GO:0004198">
    <property type="term" value="F:calcium-dependent cysteine-type endopeptidase activity"/>
    <property type="evidence" value="ECO:0007669"/>
    <property type="project" value="InterPro"/>
</dbReference>
<feature type="compositionally biased region" description="Basic residues" evidence="15">
    <location>
        <begin position="1094"/>
        <end position="1105"/>
    </location>
</feature>